<proteinExistence type="predicted"/>
<organism evidence="1 2">
    <name type="scientific">Bacillus cereus</name>
    <dbReference type="NCBI Taxonomy" id="1396"/>
    <lineage>
        <taxon>Bacteria</taxon>
        <taxon>Bacillati</taxon>
        <taxon>Bacillota</taxon>
        <taxon>Bacilli</taxon>
        <taxon>Bacillales</taxon>
        <taxon>Bacillaceae</taxon>
        <taxon>Bacillus</taxon>
        <taxon>Bacillus cereus group</taxon>
    </lineage>
</organism>
<dbReference type="RefSeq" id="WP_098006587.1">
    <property type="nucleotide sequence ID" value="NZ_NVMX01000104.1"/>
</dbReference>
<name>A0A9X6STG8_BACCE</name>
<dbReference type="Proteomes" id="UP000219922">
    <property type="component" value="Unassembled WGS sequence"/>
</dbReference>
<gene>
    <name evidence="1" type="ORF">CON36_31695</name>
</gene>
<dbReference type="EMBL" id="NVMX01000104">
    <property type="protein sequence ID" value="PDZ94837.1"/>
    <property type="molecule type" value="Genomic_DNA"/>
</dbReference>
<reference evidence="1 2" key="1">
    <citation type="submission" date="2017-09" db="EMBL/GenBank/DDBJ databases">
        <title>Large-scale bioinformatics analysis of Bacillus genomes uncovers conserved roles of natural products in bacterial physiology.</title>
        <authorList>
            <consortium name="Agbiome Team Llc"/>
            <person name="Bleich R.M."/>
            <person name="Grubbs K.J."/>
            <person name="Santa Maria K.C."/>
            <person name="Allen S.E."/>
            <person name="Farag S."/>
            <person name="Shank E.A."/>
            <person name="Bowers A."/>
        </authorList>
    </citation>
    <scope>NUCLEOTIDE SEQUENCE [LARGE SCALE GENOMIC DNA]</scope>
    <source>
        <strain evidence="1 2">AFS092789</strain>
    </source>
</reference>
<comment type="caution">
    <text evidence="1">The sequence shown here is derived from an EMBL/GenBank/DDBJ whole genome shotgun (WGS) entry which is preliminary data.</text>
</comment>
<evidence type="ECO:0000313" key="2">
    <source>
        <dbReference type="Proteomes" id="UP000219922"/>
    </source>
</evidence>
<protein>
    <submittedName>
        <fullName evidence="1">Uncharacterized protein</fullName>
    </submittedName>
</protein>
<accession>A0A9X6STG8</accession>
<dbReference type="AlphaFoldDB" id="A0A9X6STG8"/>
<sequence>MNLGMCCYKDCTNHATTTGFIYGHFKDSADKKDKMIDLVTCDKHANEKDFYPYDKQKPYSILNSIEKDNEK</sequence>
<evidence type="ECO:0000313" key="1">
    <source>
        <dbReference type="EMBL" id="PDZ94837.1"/>
    </source>
</evidence>